<feature type="compositionally biased region" description="Basic and acidic residues" evidence="1">
    <location>
        <begin position="186"/>
        <end position="199"/>
    </location>
</feature>
<dbReference type="AlphaFoldDB" id="A0A8T1X692"/>
<organism evidence="2 3">
    <name type="scientific">Phytophthora boehmeriae</name>
    <dbReference type="NCBI Taxonomy" id="109152"/>
    <lineage>
        <taxon>Eukaryota</taxon>
        <taxon>Sar</taxon>
        <taxon>Stramenopiles</taxon>
        <taxon>Oomycota</taxon>
        <taxon>Peronosporomycetes</taxon>
        <taxon>Peronosporales</taxon>
        <taxon>Peronosporaceae</taxon>
        <taxon>Phytophthora</taxon>
    </lineage>
</organism>
<feature type="region of interest" description="Disordered" evidence="1">
    <location>
        <begin position="1"/>
        <end position="20"/>
    </location>
</feature>
<feature type="region of interest" description="Disordered" evidence="1">
    <location>
        <begin position="38"/>
        <end position="208"/>
    </location>
</feature>
<name>A0A8T1X692_9STRA</name>
<dbReference type="Proteomes" id="UP000693981">
    <property type="component" value="Unassembled WGS sequence"/>
</dbReference>
<dbReference type="OrthoDB" id="125527at2759"/>
<protein>
    <submittedName>
        <fullName evidence="2">Uncharacterized protein</fullName>
    </submittedName>
</protein>
<evidence type="ECO:0000313" key="2">
    <source>
        <dbReference type="EMBL" id="KAG7401286.1"/>
    </source>
</evidence>
<gene>
    <name evidence="2" type="ORF">PHYBOEH_002090</name>
</gene>
<reference evidence="2" key="1">
    <citation type="submission" date="2021-02" db="EMBL/GenBank/DDBJ databases">
        <authorList>
            <person name="Palmer J.M."/>
        </authorList>
    </citation>
    <scope>NUCLEOTIDE SEQUENCE</scope>
    <source>
        <strain evidence="2">SCRP23</strain>
    </source>
</reference>
<feature type="compositionally biased region" description="Polar residues" evidence="1">
    <location>
        <begin position="172"/>
        <end position="185"/>
    </location>
</feature>
<sequence>MGQPTEEPSTALSSSPLGWDGKCGKCRKLMSRCMCFQGLEGDEGPLKTSPTPENVVDASETRPLWNALRKMHRKSSAASHMLLPRKGSNSSAREQRKRSEALPPLSAPSSSGSRHHRRSDARPPTARRSSREPMAEPSPERPSSHSRKDRLQRAGITGSSSPNFKKEAAVIRSTSRMSMEKQSSSHPKENFIDGGRFSEDDNETVWEL</sequence>
<comment type="caution">
    <text evidence="2">The sequence shown here is derived from an EMBL/GenBank/DDBJ whole genome shotgun (WGS) entry which is preliminary data.</text>
</comment>
<dbReference type="EMBL" id="JAGDFL010000015">
    <property type="protein sequence ID" value="KAG7401286.1"/>
    <property type="molecule type" value="Genomic_DNA"/>
</dbReference>
<keyword evidence="3" id="KW-1185">Reference proteome</keyword>
<feature type="compositionally biased region" description="Polar residues" evidence="1">
    <location>
        <begin position="1"/>
        <end position="16"/>
    </location>
</feature>
<proteinExistence type="predicted"/>
<feature type="compositionally biased region" description="Basic and acidic residues" evidence="1">
    <location>
        <begin position="129"/>
        <end position="143"/>
    </location>
</feature>
<evidence type="ECO:0000313" key="3">
    <source>
        <dbReference type="Proteomes" id="UP000693981"/>
    </source>
</evidence>
<feature type="compositionally biased region" description="Low complexity" evidence="1">
    <location>
        <begin position="101"/>
        <end position="112"/>
    </location>
</feature>
<accession>A0A8T1X692</accession>
<evidence type="ECO:0000256" key="1">
    <source>
        <dbReference type="SAM" id="MobiDB-lite"/>
    </source>
</evidence>